<evidence type="ECO:0000313" key="2">
    <source>
        <dbReference type="Proteomes" id="UP000254869"/>
    </source>
</evidence>
<dbReference type="Proteomes" id="UP000254869">
    <property type="component" value="Unassembled WGS sequence"/>
</dbReference>
<dbReference type="EMBL" id="QQBC01000013">
    <property type="protein sequence ID" value="RDI61566.1"/>
    <property type="molecule type" value="Genomic_DNA"/>
</dbReference>
<dbReference type="AlphaFoldDB" id="A0A370HSS6"/>
<name>A0A370HSS6_9NOCA</name>
<reference evidence="1 2" key="1">
    <citation type="submission" date="2018-07" db="EMBL/GenBank/DDBJ databases">
        <title>Genomic Encyclopedia of Type Strains, Phase IV (KMG-IV): sequencing the most valuable type-strain genomes for metagenomic binning, comparative biology and taxonomic classification.</title>
        <authorList>
            <person name="Goeker M."/>
        </authorList>
    </citation>
    <scope>NUCLEOTIDE SEQUENCE [LARGE SCALE GENOMIC DNA]</scope>
    <source>
        <strain evidence="1 2">DSM 44290</strain>
    </source>
</reference>
<proteinExistence type="predicted"/>
<organism evidence="1 2">
    <name type="scientific">Nocardia pseudobrasiliensis</name>
    <dbReference type="NCBI Taxonomy" id="45979"/>
    <lineage>
        <taxon>Bacteria</taxon>
        <taxon>Bacillati</taxon>
        <taxon>Actinomycetota</taxon>
        <taxon>Actinomycetes</taxon>
        <taxon>Mycobacteriales</taxon>
        <taxon>Nocardiaceae</taxon>
        <taxon>Nocardia</taxon>
    </lineage>
</organism>
<dbReference type="RefSeq" id="WP_082876294.1">
    <property type="nucleotide sequence ID" value="NZ_QQBC01000013.1"/>
</dbReference>
<dbReference type="NCBIfam" id="TIGR04529">
    <property type="entry name" value="MTB_hemophore"/>
    <property type="match status" value="1"/>
</dbReference>
<accession>A0A370HSS6</accession>
<evidence type="ECO:0000313" key="1">
    <source>
        <dbReference type="EMBL" id="RDI61566.1"/>
    </source>
</evidence>
<comment type="caution">
    <text evidence="1">The sequence shown here is derived from an EMBL/GenBank/DDBJ whole genome shotgun (WGS) entry which is preliminary data.</text>
</comment>
<protein>
    <submittedName>
        <fullName evidence="1">Hemophore-related protein</fullName>
    </submittedName>
</protein>
<dbReference type="STRING" id="1210086.GCA_001613105_05761"/>
<sequence>MRMTHARAAITAFAIGAFTTGAALFGTGIATADLIDDTQPLLTSTCSFSQIDAALHDVAPESAKRLDAAPVYKSMLQMALTQPADLRLKAFQQLEGQKKLMDGLMPDVDAAKPELGPALRGAAAMCHEYPKPGSAMQDR</sequence>
<gene>
    <name evidence="1" type="ORF">DFR76_11366</name>
</gene>
<dbReference type="InterPro" id="IPR032407">
    <property type="entry name" value="MHB"/>
</dbReference>
<keyword evidence="2" id="KW-1185">Reference proteome</keyword>
<dbReference type="GO" id="GO:0020037">
    <property type="term" value="F:heme binding"/>
    <property type="evidence" value="ECO:0007669"/>
    <property type="project" value="InterPro"/>
</dbReference>